<feature type="signal peptide" evidence="1">
    <location>
        <begin position="1"/>
        <end position="34"/>
    </location>
</feature>
<dbReference type="RefSeq" id="WP_175325285.1">
    <property type="nucleotide sequence ID" value="NZ_BAAAWP010000001.1"/>
</dbReference>
<reference evidence="2 3" key="1">
    <citation type="submission" date="2020-05" db="EMBL/GenBank/DDBJ databases">
        <title>Genome Sequencing of Type Strains.</title>
        <authorList>
            <person name="Lemaire J.F."/>
            <person name="Inderbitzin P."/>
            <person name="Gregorio O.A."/>
            <person name="Collins S.B."/>
            <person name="Wespe N."/>
            <person name="Knight-Connoni V."/>
        </authorList>
    </citation>
    <scope>NUCLEOTIDE SEQUENCE [LARGE SCALE GENOMIC DNA]</scope>
    <source>
        <strain evidence="2 3">DSM 20512</strain>
    </source>
</reference>
<dbReference type="EMBL" id="JABMCG010000080">
    <property type="protein sequence ID" value="NUU27235.1"/>
    <property type="molecule type" value="Genomic_DNA"/>
</dbReference>
<evidence type="ECO:0000313" key="3">
    <source>
        <dbReference type="Proteomes" id="UP000539146"/>
    </source>
</evidence>
<feature type="chain" id="PRO_5032328652" evidence="1">
    <location>
        <begin position="35"/>
        <end position="240"/>
    </location>
</feature>
<sequence>MNTAALSKRFTAFLVGGAAIAMIATTLSPVPAEAAAVRDRAAEIADFEQALVQNRLDELPASEREAAVRRAALDDHRTSSGATLDGSTATVLANGSGSVVRIGLKGAGLETISSRSSFFDAAGRLTTTVEFAFRGDGEGGGSLEVWQDRELRFSKSITAAEAEKSVALAAQQSRASAGFWAKLNDCLSKQNVNAWALAILAGVCGAACVVTAGTACAVCIGASIGFPTGVVASCVVRASQ</sequence>
<keyword evidence="1" id="KW-0732">Signal</keyword>
<organism evidence="2 3">
    <name type="scientific">Curtobacterium citreum</name>
    <dbReference type="NCBI Taxonomy" id="2036"/>
    <lineage>
        <taxon>Bacteria</taxon>
        <taxon>Bacillati</taxon>
        <taxon>Actinomycetota</taxon>
        <taxon>Actinomycetes</taxon>
        <taxon>Micrococcales</taxon>
        <taxon>Microbacteriaceae</taxon>
        <taxon>Curtobacterium</taxon>
    </lineage>
</organism>
<evidence type="ECO:0000313" key="2">
    <source>
        <dbReference type="EMBL" id="NUU27235.1"/>
    </source>
</evidence>
<dbReference type="Proteomes" id="UP000539146">
    <property type="component" value="Unassembled WGS sequence"/>
</dbReference>
<name>A0A850DRV1_9MICO</name>
<evidence type="ECO:0000256" key="1">
    <source>
        <dbReference type="SAM" id="SignalP"/>
    </source>
</evidence>
<comment type="caution">
    <text evidence="2">The sequence shown here is derived from an EMBL/GenBank/DDBJ whole genome shotgun (WGS) entry which is preliminary data.</text>
</comment>
<gene>
    <name evidence="2" type="ORF">HP467_03795</name>
</gene>
<protein>
    <submittedName>
        <fullName evidence="2">Uncharacterized protein</fullName>
    </submittedName>
</protein>
<proteinExistence type="predicted"/>
<accession>A0A850DRV1</accession>
<dbReference type="AlphaFoldDB" id="A0A850DRV1"/>